<feature type="non-terminal residue" evidence="4">
    <location>
        <position position="1"/>
    </location>
</feature>
<proteinExistence type="inferred from homology"/>
<protein>
    <recommendedName>
        <fullName evidence="3">Metalloprotease TldD/E C-terminal domain-containing protein</fullName>
    </recommendedName>
</protein>
<dbReference type="GO" id="GO:0006508">
    <property type="term" value="P:proteolysis"/>
    <property type="evidence" value="ECO:0007669"/>
    <property type="project" value="InterPro"/>
</dbReference>
<dbReference type="GO" id="GO:0005829">
    <property type="term" value="C:cytosol"/>
    <property type="evidence" value="ECO:0007669"/>
    <property type="project" value="TreeGrafter"/>
</dbReference>
<evidence type="ECO:0000256" key="1">
    <source>
        <dbReference type="ARBA" id="ARBA00005836"/>
    </source>
</evidence>
<feature type="domain" description="Metalloprotease TldD/E C-terminal" evidence="3">
    <location>
        <begin position="16"/>
        <end position="189"/>
    </location>
</feature>
<dbReference type="PANTHER" id="PTHR30624">
    <property type="entry name" value="UNCHARACTERIZED PROTEIN TLDD AND PMBA"/>
    <property type="match status" value="1"/>
</dbReference>
<dbReference type="InterPro" id="IPR051463">
    <property type="entry name" value="Peptidase_U62_metallo"/>
</dbReference>
<feature type="region of interest" description="Disordered" evidence="2">
    <location>
        <begin position="52"/>
        <end position="71"/>
    </location>
</feature>
<name>X1IU25_9ZZZZ</name>
<sequence>DNPTMGQGKKYNLPYELFGSYFVDSEGIPSCSTVIIENGILKNYLHSLETSSRMELPPNGHGRAASNSSRPQVRMGITILEPKDWSLEEMIEDTKNGILCEDFQYGYVDTTSGNFQFKCKMSYKIEKGEKRELMRDVSLSGMTLDVLNRISAIGKEIYYSDGLCGKGGQSVRVCDGGPYIRVGNLTVGGLS</sequence>
<evidence type="ECO:0000256" key="2">
    <source>
        <dbReference type="SAM" id="MobiDB-lite"/>
    </source>
</evidence>
<comment type="similarity">
    <text evidence="1">Belongs to the peptidase U62 family.</text>
</comment>
<dbReference type="GO" id="GO:0008237">
    <property type="term" value="F:metallopeptidase activity"/>
    <property type="evidence" value="ECO:0007669"/>
    <property type="project" value="InterPro"/>
</dbReference>
<accession>X1IU25</accession>
<evidence type="ECO:0000313" key="4">
    <source>
        <dbReference type="EMBL" id="GAH72775.1"/>
    </source>
</evidence>
<dbReference type="PANTHER" id="PTHR30624:SF0">
    <property type="entry name" value="METALLOPROTEASE SLR0863"/>
    <property type="match status" value="1"/>
</dbReference>
<dbReference type="Pfam" id="PF19289">
    <property type="entry name" value="PmbA_TldD_3rd"/>
    <property type="match status" value="1"/>
</dbReference>
<dbReference type="InterPro" id="IPR045569">
    <property type="entry name" value="Metalloprtase-TldD/E_C"/>
</dbReference>
<gene>
    <name evidence="4" type="ORF">S03H2_45665</name>
</gene>
<organism evidence="4">
    <name type="scientific">marine sediment metagenome</name>
    <dbReference type="NCBI Taxonomy" id="412755"/>
    <lineage>
        <taxon>unclassified sequences</taxon>
        <taxon>metagenomes</taxon>
        <taxon>ecological metagenomes</taxon>
    </lineage>
</organism>
<reference evidence="4" key="1">
    <citation type="journal article" date="2014" name="Front. Microbiol.">
        <title>High frequency of phylogenetically diverse reductive dehalogenase-homologous genes in deep subseafloor sedimentary metagenomes.</title>
        <authorList>
            <person name="Kawai M."/>
            <person name="Futagami T."/>
            <person name="Toyoda A."/>
            <person name="Takaki Y."/>
            <person name="Nishi S."/>
            <person name="Hori S."/>
            <person name="Arai W."/>
            <person name="Tsubouchi T."/>
            <person name="Morono Y."/>
            <person name="Uchiyama I."/>
            <person name="Ito T."/>
            <person name="Fujiyama A."/>
            <person name="Inagaki F."/>
            <person name="Takami H."/>
        </authorList>
    </citation>
    <scope>NUCLEOTIDE SEQUENCE</scope>
    <source>
        <strain evidence="4">Expedition CK06-06</strain>
    </source>
</reference>
<dbReference type="EMBL" id="BARU01028623">
    <property type="protein sequence ID" value="GAH72775.1"/>
    <property type="molecule type" value="Genomic_DNA"/>
</dbReference>
<dbReference type="AlphaFoldDB" id="X1IU25"/>
<dbReference type="SUPFAM" id="SSF111283">
    <property type="entry name" value="Putative modulator of DNA gyrase, PmbA/TldD"/>
    <property type="match status" value="1"/>
</dbReference>
<comment type="caution">
    <text evidence="4">The sequence shown here is derived from an EMBL/GenBank/DDBJ whole genome shotgun (WGS) entry which is preliminary data.</text>
</comment>
<evidence type="ECO:0000259" key="3">
    <source>
        <dbReference type="Pfam" id="PF19289"/>
    </source>
</evidence>
<dbReference type="InterPro" id="IPR036059">
    <property type="entry name" value="TldD/PmbA_sf"/>
</dbReference>